<evidence type="ECO:0000256" key="2">
    <source>
        <dbReference type="SAM" id="MobiDB-lite"/>
    </source>
</evidence>
<evidence type="ECO:0000313" key="5">
    <source>
        <dbReference type="Proteomes" id="UP000050795"/>
    </source>
</evidence>
<dbReference type="PANTHER" id="PTHR43903">
    <property type="entry name" value="NEUROLIGIN"/>
    <property type="match status" value="1"/>
</dbReference>
<keyword evidence="3" id="KW-0472">Membrane</keyword>
<reference evidence="5" key="1">
    <citation type="submission" date="2022-06" db="EMBL/GenBank/DDBJ databases">
        <authorList>
            <person name="Berger JAMES D."/>
            <person name="Berger JAMES D."/>
        </authorList>
    </citation>
    <scope>NUCLEOTIDE SEQUENCE [LARGE SCALE GENOMIC DNA]</scope>
</reference>
<dbReference type="WBParaSite" id="TREG1_68810.2">
    <property type="protein sequence ID" value="TREG1_68810.2"/>
    <property type="gene ID" value="TREG1_68810"/>
</dbReference>
<feature type="transmembrane region" description="Helical" evidence="3">
    <location>
        <begin position="714"/>
        <end position="736"/>
    </location>
</feature>
<proteinExistence type="inferred from homology"/>
<organism evidence="5 6">
    <name type="scientific">Trichobilharzia regenti</name>
    <name type="common">Nasal bird schistosome</name>
    <dbReference type="NCBI Taxonomy" id="157069"/>
    <lineage>
        <taxon>Eukaryota</taxon>
        <taxon>Metazoa</taxon>
        <taxon>Spiralia</taxon>
        <taxon>Lophotrochozoa</taxon>
        <taxon>Platyhelminthes</taxon>
        <taxon>Trematoda</taxon>
        <taxon>Digenea</taxon>
        <taxon>Strigeidida</taxon>
        <taxon>Schistosomatoidea</taxon>
        <taxon>Schistosomatidae</taxon>
        <taxon>Trichobilharzia</taxon>
    </lineage>
</organism>
<accession>A0AA85KCJ2</accession>
<evidence type="ECO:0000313" key="6">
    <source>
        <dbReference type="WBParaSite" id="TREG1_68810.2"/>
    </source>
</evidence>
<sequence>MWIKTNIKSFSGDPNEITLIGYGHGAALVHLFALSKMSQGPSSNGIKRIVLLNGSGFAPWATSHQSASVLDELLKHFNISTQSIKNNSTLNEIKSKKDQNRYKSLFAQDLNVNTFENFSNTKHASDSSLSSNNITSASSNLPGQFIKHLFLKLKNSSIEYLIDLQKNLSHSLVTTRLGPVISKHLFPSYLLPNRNLDNNINASGKQPTNYYTNLQQETHRYEQKSPQSYNGDSELKYRTEMKTSLFMNADLMVGWTESPVSNLYYLQSALYSSSPYSLLLNKIVRELYPNNQDVIKEIIEHIYCHSNEVQEADDEFSNAENDSPSSSHSNEKFKDNKCYQKMQEILSDGLYIVPIMQTLSMHAKNQVNQIVDKRTKTNFPQNMQMDNSSTNRKSTYALFFNHRSPKQSVRHTVVKEEGGQVHKIGFGDDLPYLFGAPLVSPNHLEPFASRFTEIDKKISVNIMNYLTNFIHYGDPNKEFIGHQTKKVPVHWSEYTSNSKSYLSVGSESKETPLFDQTKRQFRNLWGSKENEENLFAVKQRYETEKHKIWWKLLPRLTYLPKPGDDKNNESNEYHLYNRQKLTSEYFYFLQLKQTDWSSETMVKTKPTSNLWQNNNQNVTCPLNFVEDMKPLQTHISIPDISYSVNFSQLPLYVENDIDRHSNMMTLSTPRAYSGMLVDSNSSTEFYTIKRENENIESNSQSLTVGFSSDSYSTLIWIIGAGSVLFLLNTFIFIAIYHQAHQLRNANLSQQSKPTIQTSSIISGNGEVDTLYRNSARNTKEYRQMKCKDDGITNLIGMNDNERTIKVSSPIMASSISKHHQQNNTLSYPIQKSQQFDYIAYRNPSNSLLHEMPTNVLNINDNNSSNVNLMNSWYSESPSVIGQTTNTFNKTRYLHPYSHEQQSIQSNIYLNH</sequence>
<name>A0AA85KCJ2_TRIRE</name>
<protein>
    <recommendedName>
        <fullName evidence="4">Carboxylesterase type B domain-containing protein</fullName>
    </recommendedName>
</protein>
<dbReference type="InterPro" id="IPR051093">
    <property type="entry name" value="Neuroligin/BSAL"/>
</dbReference>
<evidence type="ECO:0000256" key="1">
    <source>
        <dbReference type="ARBA" id="ARBA00005964"/>
    </source>
</evidence>
<evidence type="ECO:0000256" key="3">
    <source>
        <dbReference type="SAM" id="Phobius"/>
    </source>
</evidence>
<feature type="region of interest" description="Disordered" evidence="2">
    <location>
        <begin position="313"/>
        <end position="334"/>
    </location>
</feature>
<keyword evidence="3" id="KW-1133">Transmembrane helix</keyword>
<feature type="compositionally biased region" description="Polar residues" evidence="2">
    <location>
        <begin position="318"/>
        <end position="328"/>
    </location>
</feature>
<keyword evidence="3" id="KW-0812">Transmembrane</keyword>
<comment type="similarity">
    <text evidence="1">Belongs to the type-B carboxylesterase/lipase family.</text>
</comment>
<dbReference type="SUPFAM" id="SSF53474">
    <property type="entry name" value="alpha/beta-Hydrolases"/>
    <property type="match status" value="1"/>
</dbReference>
<dbReference type="AlphaFoldDB" id="A0AA85KCJ2"/>
<keyword evidence="5" id="KW-1185">Reference proteome</keyword>
<dbReference type="Gene3D" id="3.40.50.1820">
    <property type="entry name" value="alpha/beta hydrolase"/>
    <property type="match status" value="1"/>
</dbReference>
<dbReference type="InterPro" id="IPR002018">
    <property type="entry name" value="CarbesteraseB"/>
</dbReference>
<dbReference type="Proteomes" id="UP000050795">
    <property type="component" value="Unassembled WGS sequence"/>
</dbReference>
<dbReference type="Pfam" id="PF00135">
    <property type="entry name" value="COesterase"/>
    <property type="match status" value="1"/>
</dbReference>
<evidence type="ECO:0000259" key="4">
    <source>
        <dbReference type="Pfam" id="PF00135"/>
    </source>
</evidence>
<feature type="domain" description="Carboxylesterase type B" evidence="4">
    <location>
        <begin position="2"/>
        <end position="510"/>
    </location>
</feature>
<dbReference type="InterPro" id="IPR029058">
    <property type="entry name" value="AB_hydrolase_fold"/>
</dbReference>
<reference evidence="6" key="2">
    <citation type="submission" date="2023-11" db="UniProtKB">
        <authorList>
            <consortium name="WormBaseParasite"/>
        </authorList>
    </citation>
    <scope>IDENTIFICATION</scope>
</reference>